<dbReference type="GeneID" id="55604588"/>
<sequence>MKKIMEALGYVWFETRGDFVATIGPWEESYTYYEEADFPCWLKLVDSLDSPYNAKTIMIYDRVSESLVGEIKFEKL</sequence>
<dbReference type="KEGG" id="vg:55604588"/>
<keyword evidence="2" id="KW-1185">Reference proteome</keyword>
<evidence type="ECO:0000313" key="1">
    <source>
        <dbReference type="EMBL" id="ASU00331.1"/>
    </source>
</evidence>
<proteinExistence type="predicted"/>
<dbReference type="Proteomes" id="UP000226092">
    <property type="component" value="Segment"/>
</dbReference>
<organism evidence="1 2">
    <name type="scientific">Aeromonas phage AS-zj</name>
    <dbReference type="NCBI Taxonomy" id="2024208"/>
    <lineage>
        <taxon>Viruses</taxon>
        <taxon>Duplodnaviria</taxon>
        <taxon>Heunggongvirae</taxon>
        <taxon>Uroviricota</taxon>
        <taxon>Caudoviricetes</taxon>
        <taxon>Pantevenvirales</taxon>
        <taxon>Straboviridae</taxon>
        <taxon>Emmerichvirinae</taxon>
        <taxon>Ceceduovirus</taxon>
        <taxon>Ceceduovirus aszj</taxon>
    </lineage>
</organism>
<dbReference type="RefSeq" id="YP_009834521.1">
    <property type="nucleotide sequence ID" value="NC_048673.1"/>
</dbReference>
<dbReference type="EMBL" id="MF448340">
    <property type="protein sequence ID" value="ASU00331.1"/>
    <property type="molecule type" value="Genomic_DNA"/>
</dbReference>
<protein>
    <submittedName>
        <fullName evidence="1">Uncharacterized protein</fullName>
    </submittedName>
</protein>
<name>A0A223LF04_9CAUD</name>
<evidence type="ECO:0000313" key="2">
    <source>
        <dbReference type="Proteomes" id="UP000226092"/>
    </source>
</evidence>
<reference evidence="1 2" key="1">
    <citation type="submission" date="2017-07" db="EMBL/GenBank/DDBJ databases">
        <title>In vitro design and evaluation of phage cocktails against multidrug-resistant Aeromonas salmonicida.</title>
        <authorList>
            <person name="Chen L."/>
            <person name="Yuan S."/>
            <person name="Ma Y."/>
        </authorList>
    </citation>
    <scope>NUCLEOTIDE SEQUENCE [LARGE SCALE GENOMIC DNA]</scope>
</reference>
<accession>A0A223LF04</accession>